<dbReference type="Gene3D" id="1.10.357.10">
    <property type="entry name" value="Tetracycline Repressor, domain 2"/>
    <property type="match status" value="1"/>
</dbReference>
<dbReference type="Pfam" id="PF00440">
    <property type="entry name" value="TetR_N"/>
    <property type="match status" value="1"/>
</dbReference>
<dbReference type="SUPFAM" id="SSF48498">
    <property type="entry name" value="Tetracyclin repressor-like, C-terminal domain"/>
    <property type="match status" value="1"/>
</dbReference>
<keyword evidence="6" id="KW-1185">Reference proteome</keyword>
<dbReference type="PANTHER" id="PTHR30055">
    <property type="entry name" value="HTH-TYPE TRANSCRIPTIONAL REGULATOR RUTR"/>
    <property type="match status" value="1"/>
</dbReference>
<evidence type="ECO:0000313" key="6">
    <source>
        <dbReference type="Proteomes" id="UP000614047"/>
    </source>
</evidence>
<dbReference type="RefSeq" id="WP_197015832.1">
    <property type="nucleotide sequence ID" value="NZ_BAABES010000003.1"/>
</dbReference>
<gene>
    <name evidence="5" type="ORF">IW256_007937</name>
</gene>
<dbReference type="InterPro" id="IPR009057">
    <property type="entry name" value="Homeodomain-like_sf"/>
</dbReference>
<name>A0A931DMB3_9ACTN</name>
<dbReference type="GO" id="GO:0003700">
    <property type="term" value="F:DNA-binding transcription factor activity"/>
    <property type="evidence" value="ECO:0007669"/>
    <property type="project" value="TreeGrafter"/>
</dbReference>
<evidence type="ECO:0000256" key="3">
    <source>
        <dbReference type="ARBA" id="ARBA00023163"/>
    </source>
</evidence>
<accession>A0A931DMB3</accession>
<dbReference type="InterPro" id="IPR036271">
    <property type="entry name" value="Tet_transcr_reg_TetR-rel_C_sf"/>
</dbReference>
<dbReference type="AlphaFoldDB" id="A0A931DMB3"/>
<keyword evidence="2" id="KW-0238">DNA-binding</keyword>
<dbReference type="PANTHER" id="PTHR30055:SF234">
    <property type="entry name" value="HTH-TYPE TRANSCRIPTIONAL REGULATOR BETI"/>
    <property type="match status" value="1"/>
</dbReference>
<protein>
    <submittedName>
        <fullName evidence="5">AcrR family transcriptional regulator</fullName>
    </submittedName>
</protein>
<feature type="domain" description="HTH tetR-type" evidence="4">
    <location>
        <begin position="11"/>
        <end position="58"/>
    </location>
</feature>
<dbReference type="InterPro" id="IPR050109">
    <property type="entry name" value="HTH-type_TetR-like_transc_reg"/>
</dbReference>
<dbReference type="SUPFAM" id="SSF46689">
    <property type="entry name" value="Homeodomain-like"/>
    <property type="match status" value="1"/>
</dbReference>
<evidence type="ECO:0000256" key="2">
    <source>
        <dbReference type="ARBA" id="ARBA00023125"/>
    </source>
</evidence>
<dbReference type="Proteomes" id="UP000614047">
    <property type="component" value="Unassembled WGS sequence"/>
</dbReference>
<keyword evidence="1" id="KW-0805">Transcription regulation</keyword>
<evidence type="ECO:0000313" key="5">
    <source>
        <dbReference type="EMBL" id="MBG6093824.1"/>
    </source>
</evidence>
<dbReference type="GO" id="GO:0000976">
    <property type="term" value="F:transcription cis-regulatory region binding"/>
    <property type="evidence" value="ECO:0007669"/>
    <property type="project" value="TreeGrafter"/>
</dbReference>
<comment type="caution">
    <text evidence="5">The sequence shown here is derived from an EMBL/GenBank/DDBJ whole genome shotgun (WGS) entry which is preliminary data.</text>
</comment>
<dbReference type="InterPro" id="IPR001647">
    <property type="entry name" value="HTH_TetR"/>
</dbReference>
<proteinExistence type="predicted"/>
<reference evidence="5" key="1">
    <citation type="submission" date="2020-11" db="EMBL/GenBank/DDBJ databases">
        <title>Sequencing the genomes of 1000 actinobacteria strains.</title>
        <authorList>
            <person name="Klenk H.-P."/>
        </authorList>
    </citation>
    <scope>NUCLEOTIDE SEQUENCE</scope>
    <source>
        <strain evidence="5">DSM 43175</strain>
    </source>
</reference>
<keyword evidence="3" id="KW-0804">Transcription</keyword>
<sequence>MTADETEAAPIIAVATRLFAQLGFDGTSMGMVADAAGLDPATLTERIGMSKSDLYRAVMERAHEAQKVAVGDALASFTPTGTALADLADRYLDYYARNPETVGLWLHRRMGDAADISDLEERYIRPPFVRVAEALRGRAPDIDVDYALWSIYWVMTGFFSTGVMHTGASGHRHGTGLHLLPEDIEDFRRHLRRLVTRLLPLPE</sequence>
<dbReference type="EMBL" id="JADOUA010000001">
    <property type="protein sequence ID" value="MBG6093824.1"/>
    <property type="molecule type" value="Genomic_DNA"/>
</dbReference>
<evidence type="ECO:0000259" key="4">
    <source>
        <dbReference type="Pfam" id="PF00440"/>
    </source>
</evidence>
<evidence type="ECO:0000256" key="1">
    <source>
        <dbReference type="ARBA" id="ARBA00023015"/>
    </source>
</evidence>
<organism evidence="5 6">
    <name type="scientific">Actinomadura viridis</name>
    <dbReference type="NCBI Taxonomy" id="58110"/>
    <lineage>
        <taxon>Bacteria</taxon>
        <taxon>Bacillati</taxon>
        <taxon>Actinomycetota</taxon>
        <taxon>Actinomycetes</taxon>
        <taxon>Streptosporangiales</taxon>
        <taxon>Thermomonosporaceae</taxon>
        <taxon>Actinomadura</taxon>
    </lineage>
</organism>